<evidence type="ECO:0000256" key="5">
    <source>
        <dbReference type="ARBA" id="ARBA00022989"/>
    </source>
</evidence>
<name>A0A835YB26_9CHLO</name>
<keyword evidence="3" id="KW-0813">Transport</keyword>
<gene>
    <name evidence="8" type="ORF">HYH03_006220</name>
</gene>
<evidence type="ECO:0000256" key="3">
    <source>
        <dbReference type="ARBA" id="ARBA00022448"/>
    </source>
</evidence>
<keyword evidence="6 7" id="KW-0472">Membrane</keyword>
<dbReference type="PANTHER" id="PTHR31326:SF1">
    <property type="entry name" value="PROTEIN CLT2, CHLOROPLASTIC"/>
    <property type="match status" value="1"/>
</dbReference>
<evidence type="ECO:0000313" key="9">
    <source>
        <dbReference type="Proteomes" id="UP000612055"/>
    </source>
</evidence>
<feature type="transmembrane region" description="Helical" evidence="7">
    <location>
        <begin position="135"/>
        <end position="154"/>
    </location>
</feature>
<dbReference type="PANTHER" id="PTHR31326">
    <property type="entry name" value="PROTEIN CLT2, CHLOROPLASTIC"/>
    <property type="match status" value="1"/>
</dbReference>
<evidence type="ECO:0000256" key="1">
    <source>
        <dbReference type="ARBA" id="ARBA00004141"/>
    </source>
</evidence>
<reference evidence="8" key="1">
    <citation type="journal article" date="2020" name="bioRxiv">
        <title>Comparative genomics of Chlamydomonas.</title>
        <authorList>
            <person name="Craig R.J."/>
            <person name="Hasan A.R."/>
            <person name="Ness R.W."/>
            <person name="Keightley P.D."/>
        </authorList>
    </citation>
    <scope>NUCLEOTIDE SEQUENCE</scope>
    <source>
        <strain evidence="8">CCAP 11/70</strain>
    </source>
</reference>
<feature type="transmembrane region" description="Helical" evidence="7">
    <location>
        <begin position="83"/>
        <end position="100"/>
    </location>
</feature>
<feature type="transmembrane region" description="Helical" evidence="7">
    <location>
        <begin position="288"/>
        <end position="305"/>
    </location>
</feature>
<evidence type="ECO:0000256" key="2">
    <source>
        <dbReference type="ARBA" id="ARBA00006690"/>
    </source>
</evidence>
<dbReference type="SUPFAM" id="SSF103481">
    <property type="entry name" value="Multidrug resistance efflux transporter EmrE"/>
    <property type="match status" value="1"/>
</dbReference>
<organism evidence="8 9">
    <name type="scientific">Edaphochlamys debaryana</name>
    <dbReference type="NCBI Taxonomy" id="47281"/>
    <lineage>
        <taxon>Eukaryota</taxon>
        <taxon>Viridiplantae</taxon>
        <taxon>Chlorophyta</taxon>
        <taxon>core chlorophytes</taxon>
        <taxon>Chlorophyceae</taxon>
        <taxon>CS clade</taxon>
        <taxon>Chlamydomonadales</taxon>
        <taxon>Chlamydomonadales incertae sedis</taxon>
        <taxon>Edaphochlamys</taxon>
    </lineage>
</organism>
<feature type="transmembrane region" description="Helical" evidence="7">
    <location>
        <begin position="107"/>
        <end position="129"/>
    </location>
</feature>
<feature type="transmembrane region" description="Helical" evidence="7">
    <location>
        <begin position="174"/>
        <end position="197"/>
    </location>
</feature>
<comment type="subcellular location">
    <subcellularLocation>
        <location evidence="1">Membrane</location>
        <topology evidence="1">Multi-pass membrane protein</topology>
    </subcellularLocation>
</comment>
<comment type="caution">
    <text evidence="8">The sequence shown here is derived from an EMBL/GenBank/DDBJ whole genome shotgun (WGS) entry which is preliminary data.</text>
</comment>
<proteinExistence type="inferred from homology"/>
<dbReference type="Proteomes" id="UP000612055">
    <property type="component" value="Unassembled WGS sequence"/>
</dbReference>
<evidence type="ECO:0000256" key="4">
    <source>
        <dbReference type="ARBA" id="ARBA00022692"/>
    </source>
</evidence>
<comment type="similarity">
    <text evidence="2">Belongs to the CRT-like transporter family.</text>
</comment>
<feature type="transmembrane region" description="Helical" evidence="7">
    <location>
        <begin position="229"/>
        <end position="249"/>
    </location>
</feature>
<dbReference type="OrthoDB" id="416555at2759"/>
<feature type="transmembrane region" description="Helical" evidence="7">
    <location>
        <begin position="256"/>
        <end position="276"/>
    </location>
</feature>
<dbReference type="Pfam" id="PF08627">
    <property type="entry name" value="CRT-like"/>
    <property type="match status" value="1"/>
</dbReference>
<evidence type="ECO:0000313" key="8">
    <source>
        <dbReference type="EMBL" id="KAG2495620.1"/>
    </source>
</evidence>
<dbReference type="GO" id="GO:0016020">
    <property type="term" value="C:membrane"/>
    <property type="evidence" value="ECO:0007669"/>
    <property type="project" value="UniProtKB-SubCell"/>
</dbReference>
<keyword evidence="4 7" id="KW-0812">Transmembrane</keyword>
<evidence type="ECO:0000256" key="7">
    <source>
        <dbReference type="SAM" id="Phobius"/>
    </source>
</evidence>
<accession>A0A835YB26</accession>
<keyword evidence="9" id="KW-1185">Reference proteome</keyword>
<protein>
    <submittedName>
        <fullName evidence="8">Uncharacterized protein</fullName>
    </submittedName>
</protein>
<dbReference type="EMBL" id="JAEHOE010000023">
    <property type="protein sequence ID" value="KAG2495620.1"/>
    <property type="molecule type" value="Genomic_DNA"/>
</dbReference>
<feature type="transmembrane region" description="Helical" evidence="7">
    <location>
        <begin position="12"/>
        <end position="31"/>
    </location>
</feature>
<dbReference type="InterPro" id="IPR037185">
    <property type="entry name" value="EmrE-like"/>
</dbReference>
<feature type="transmembrane region" description="Helical" evidence="7">
    <location>
        <begin position="51"/>
        <end position="71"/>
    </location>
</feature>
<sequence length="358" mass="36835">MALVPLSDHIFFLAQLQNMAYLAAYFGTLLWRSKAGIVTREMLAIDKRPFLIIGAAEAVAQLLFMVGAAHIPGPLLPVVNQTYLVWSLLFAHLILGTRYSRVQLLGAGLVVAGVIAAAVSPAAVVAHSAAAAVELRYVAVCVACFAFPAIANCVKERVFSSAARDLGQPLDIFVVNSFGSLAQSLFVVALLPVTLALKGISPAALPATLAHSAQAFLGRLPGADPLTPWLAAGYVVMNLVFNVAILTLLRSVGSVTTTLVGSSLVPLTICAFTLPLPYLEPAVLGPNFLLGATLLMAGLCTYNLNSWRALLGLQRPGAAAQAAAGAGAGGAQPALQPAVATMSMGGSGPGVAANSKED</sequence>
<dbReference type="AlphaFoldDB" id="A0A835YB26"/>
<evidence type="ECO:0000256" key="6">
    <source>
        <dbReference type="ARBA" id="ARBA00023136"/>
    </source>
</evidence>
<dbReference type="InterPro" id="IPR013936">
    <property type="entry name" value="CRT-like"/>
</dbReference>
<keyword evidence="5 7" id="KW-1133">Transmembrane helix</keyword>